<dbReference type="PANTHER" id="PTHR30055">
    <property type="entry name" value="HTH-TYPE TRANSCRIPTIONAL REGULATOR RUTR"/>
    <property type="match status" value="1"/>
</dbReference>
<protein>
    <submittedName>
        <fullName evidence="6">TetR family transcriptional regulator</fullName>
    </submittedName>
</protein>
<evidence type="ECO:0000313" key="6">
    <source>
        <dbReference type="EMBL" id="GEB54036.1"/>
    </source>
</evidence>
<accession>A0A4Y3R8G9</accession>
<dbReference type="Proteomes" id="UP000319210">
    <property type="component" value="Unassembled WGS sequence"/>
</dbReference>
<evidence type="ECO:0000259" key="5">
    <source>
        <dbReference type="PROSITE" id="PS50977"/>
    </source>
</evidence>
<dbReference type="SUPFAM" id="SSF48498">
    <property type="entry name" value="Tetracyclin repressor-like, C-terminal domain"/>
    <property type="match status" value="1"/>
</dbReference>
<evidence type="ECO:0000256" key="2">
    <source>
        <dbReference type="ARBA" id="ARBA00023125"/>
    </source>
</evidence>
<sequence>MTAPAKRKLRSDAHDNRERILVAARAAFAREGFDVPVREIARRAQVGPATVYRHFPAKEELFAAAFAEQMARCSALVEEGLAAADPWQGFRLVIERLMELRALDQGFRTFLAHLPRAFDLTAHREHTLRLMVELMRRAKESGTLRPDVVLEDVVLAVLANEGIRAGTPEAGAAASRRFAALMLRSFRTGGAPDPLPPAVRLPPPAY</sequence>
<comment type="caution">
    <text evidence="6">The sequence shown here is derived from an EMBL/GenBank/DDBJ whole genome shotgun (WGS) entry which is preliminary data.</text>
</comment>
<dbReference type="InterPro" id="IPR050109">
    <property type="entry name" value="HTH-type_TetR-like_transc_reg"/>
</dbReference>
<proteinExistence type="predicted"/>
<dbReference type="PROSITE" id="PS50977">
    <property type="entry name" value="HTH_TETR_2"/>
    <property type="match status" value="1"/>
</dbReference>
<dbReference type="OrthoDB" id="9795011at2"/>
<evidence type="ECO:0000256" key="3">
    <source>
        <dbReference type="ARBA" id="ARBA00023163"/>
    </source>
</evidence>
<feature type="domain" description="HTH tetR-type" evidence="5">
    <location>
        <begin position="14"/>
        <end position="73"/>
    </location>
</feature>
<dbReference type="PANTHER" id="PTHR30055:SF234">
    <property type="entry name" value="HTH-TYPE TRANSCRIPTIONAL REGULATOR BETI"/>
    <property type="match status" value="1"/>
</dbReference>
<dbReference type="InterPro" id="IPR001647">
    <property type="entry name" value="HTH_TetR"/>
</dbReference>
<name>A0A4Y3R8G9_STRCI</name>
<dbReference type="Pfam" id="PF00440">
    <property type="entry name" value="TetR_N"/>
    <property type="match status" value="1"/>
</dbReference>
<dbReference type="SUPFAM" id="SSF46689">
    <property type="entry name" value="Homeodomain-like"/>
    <property type="match status" value="1"/>
</dbReference>
<reference evidence="6 7" key="1">
    <citation type="submission" date="2019-06" db="EMBL/GenBank/DDBJ databases">
        <title>Whole genome shotgun sequence of Streptomyces cacaoi subsp. cacaoi NBRC 12748.</title>
        <authorList>
            <person name="Hosoyama A."/>
            <person name="Uohara A."/>
            <person name="Ohji S."/>
            <person name="Ichikawa N."/>
        </authorList>
    </citation>
    <scope>NUCLEOTIDE SEQUENCE [LARGE SCALE GENOMIC DNA]</scope>
    <source>
        <strain evidence="6 7">NBRC 12748</strain>
    </source>
</reference>
<dbReference type="AlphaFoldDB" id="A0A4Y3R8G9"/>
<organism evidence="6 7">
    <name type="scientific">Streptomyces cacaoi</name>
    <dbReference type="NCBI Taxonomy" id="1898"/>
    <lineage>
        <taxon>Bacteria</taxon>
        <taxon>Bacillati</taxon>
        <taxon>Actinomycetota</taxon>
        <taxon>Actinomycetes</taxon>
        <taxon>Kitasatosporales</taxon>
        <taxon>Streptomycetaceae</taxon>
        <taxon>Streptomyces</taxon>
    </lineage>
</organism>
<feature type="DNA-binding region" description="H-T-H motif" evidence="4">
    <location>
        <begin position="36"/>
        <end position="55"/>
    </location>
</feature>
<evidence type="ECO:0000313" key="7">
    <source>
        <dbReference type="Proteomes" id="UP000319210"/>
    </source>
</evidence>
<keyword evidence="3" id="KW-0804">Transcription</keyword>
<keyword evidence="2 4" id="KW-0238">DNA-binding</keyword>
<dbReference type="GO" id="GO:0000976">
    <property type="term" value="F:transcription cis-regulatory region binding"/>
    <property type="evidence" value="ECO:0007669"/>
    <property type="project" value="TreeGrafter"/>
</dbReference>
<dbReference type="InterPro" id="IPR036271">
    <property type="entry name" value="Tet_transcr_reg_TetR-rel_C_sf"/>
</dbReference>
<dbReference type="GO" id="GO:0003700">
    <property type="term" value="F:DNA-binding transcription factor activity"/>
    <property type="evidence" value="ECO:0007669"/>
    <property type="project" value="TreeGrafter"/>
</dbReference>
<keyword evidence="1" id="KW-0805">Transcription regulation</keyword>
<evidence type="ECO:0000256" key="4">
    <source>
        <dbReference type="PROSITE-ProRule" id="PRU00335"/>
    </source>
</evidence>
<evidence type="ECO:0000256" key="1">
    <source>
        <dbReference type="ARBA" id="ARBA00023015"/>
    </source>
</evidence>
<keyword evidence="7" id="KW-1185">Reference proteome</keyword>
<dbReference type="Gene3D" id="1.10.357.10">
    <property type="entry name" value="Tetracycline Repressor, domain 2"/>
    <property type="match status" value="1"/>
</dbReference>
<gene>
    <name evidence="6" type="ORF">SCA03_65870</name>
</gene>
<dbReference type="EMBL" id="BJMM01000077">
    <property type="protein sequence ID" value="GEB54036.1"/>
    <property type="molecule type" value="Genomic_DNA"/>
</dbReference>
<dbReference type="PRINTS" id="PR00455">
    <property type="entry name" value="HTHTETR"/>
</dbReference>
<dbReference type="InterPro" id="IPR009057">
    <property type="entry name" value="Homeodomain-like_sf"/>
</dbReference>
<dbReference type="RefSeq" id="WP_030887531.1">
    <property type="nucleotide sequence ID" value="NZ_BJMM01000077.1"/>
</dbReference>